<accession>A0A5K7SGD3</accession>
<organism evidence="10 11">
    <name type="scientific">Aquipluma nitroreducens</name>
    <dbReference type="NCBI Taxonomy" id="2010828"/>
    <lineage>
        <taxon>Bacteria</taxon>
        <taxon>Pseudomonadati</taxon>
        <taxon>Bacteroidota</taxon>
        <taxon>Bacteroidia</taxon>
        <taxon>Marinilabiliales</taxon>
        <taxon>Prolixibacteraceae</taxon>
        <taxon>Aquipluma</taxon>
    </lineage>
</organism>
<dbReference type="Pfam" id="PF00512">
    <property type="entry name" value="HisKA"/>
    <property type="match status" value="1"/>
</dbReference>
<dbReference type="SMART" id="SM00388">
    <property type="entry name" value="HisKA"/>
    <property type="match status" value="1"/>
</dbReference>
<dbReference type="Pfam" id="PF02518">
    <property type="entry name" value="HATPase_c"/>
    <property type="match status" value="1"/>
</dbReference>
<dbReference type="Gene3D" id="3.30.565.10">
    <property type="entry name" value="Histidine kinase-like ATPase, C-terminal domain"/>
    <property type="match status" value="1"/>
</dbReference>
<dbReference type="SUPFAM" id="SSF81901">
    <property type="entry name" value="HCP-like"/>
    <property type="match status" value="1"/>
</dbReference>
<evidence type="ECO:0000313" key="11">
    <source>
        <dbReference type="Proteomes" id="UP001193389"/>
    </source>
</evidence>
<protein>
    <recommendedName>
        <fullName evidence="2">histidine kinase</fullName>
        <ecNumber evidence="2">2.7.13.3</ecNumber>
    </recommendedName>
</protein>
<dbReference type="SUPFAM" id="SSF55874">
    <property type="entry name" value="ATPase domain of HSP90 chaperone/DNA topoisomerase II/histidine kinase"/>
    <property type="match status" value="1"/>
</dbReference>
<dbReference type="SMART" id="SM00028">
    <property type="entry name" value="TPR"/>
    <property type="match status" value="6"/>
</dbReference>
<dbReference type="InterPro" id="IPR003594">
    <property type="entry name" value="HATPase_dom"/>
</dbReference>
<dbReference type="InterPro" id="IPR019734">
    <property type="entry name" value="TPR_rpt"/>
</dbReference>
<dbReference type="InterPro" id="IPR003661">
    <property type="entry name" value="HisK_dim/P_dom"/>
</dbReference>
<feature type="transmembrane region" description="Helical" evidence="8">
    <location>
        <begin position="312"/>
        <end position="333"/>
    </location>
</feature>
<keyword evidence="8" id="KW-0472">Membrane</keyword>
<dbReference type="PRINTS" id="PR00344">
    <property type="entry name" value="BCTRLSENSOR"/>
</dbReference>
<reference evidence="10" key="1">
    <citation type="journal article" date="2020" name="Int. J. Syst. Evol. Microbiol.">
        <title>Aquipluma nitroreducens gen. nov. sp. nov., a novel facultatively anaerobic bacterium isolated from a freshwater lake.</title>
        <authorList>
            <person name="Watanabe M."/>
            <person name="Kojima H."/>
            <person name="Fukui M."/>
        </authorList>
    </citation>
    <scope>NUCLEOTIDE SEQUENCE</scope>
    <source>
        <strain evidence="10">MeG22</strain>
    </source>
</reference>
<keyword evidence="8" id="KW-0812">Transmembrane</keyword>
<evidence type="ECO:0000256" key="4">
    <source>
        <dbReference type="ARBA" id="ARBA00022679"/>
    </source>
</evidence>
<dbReference type="AlphaFoldDB" id="A0A5K7SGD3"/>
<gene>
    <name evidence="10" type="ORF">AQPE_4845</name>
</gene>
<feature type="repeat" description="TPR" evidence="7">
    <location>
        <begin position="192"/>
        <end position="225"/>
    </location>
</feature>
<keyword evidence="5" id="KW-0418">Kinase</keyword>
<keyword evidence="11" id="KW-1185">Reference proteome</keyword>
<dbReference type="InterPro" id="IPR011990">
    <property type="entry name" value="TPR-like_helical_dom_sf"/>
</dbReference>
<dbReference type="Proteomes" id="UP001193389">
    <property type="component" value="Chromosome"/>
</dbReference>
<comment type="catalytic activity">
    <reaction evidence="1">
        <text>ATP + protein L-histidine = ADP + protein N-phospho-L-histidine.</text>
        <dbReference type="EC" id="2.7.13.3"/>
    </reaction>
</comment>
<keyword evidence="4" id="KW-0808">Transferase</keyword>
<dbReference type="Gene3D" id="1.25.40.10">
    <property type="entry name" value="Tetratricopeptide repeat domain"/>
    <property type="match status" value="2"/>
</dbReference>
<dbReference type="InterPro" id="IPR036097">
    <property type="entry name" value="HisK_dim/P_sf"/>
</dbReference>
<dbReference type="InterPro" id="IPR004358">
    <property type="entry name" value="Sig_transdc_His_kin-like_C"/>
</dbReference>
<dbReference type="InterPro" id="IPR036890">
    <property type="entry name" value="HATPase_C_sf"/>
</dbReference>
<name>A0A5K7SGD3_9BACT</name>
<dbReference type="KEGG" id="anf:AQPE_4845"/>
<evidence type="ECO:0000256" key="2">
    <source>
        <dbReference type="ARBA" id="ARBA00012438"/>
    </source>
</evidence>
<evidence type="ECO:0000256" key="3">
    <source>
        <dbReference type="ARBA" id="ARBA00022553"/>
    </source>
</evidence>
<keyword evidence="3" id="KW-0597">Phosphoprotein</keyword>
<proteinExistence type="predicted"/>
<dbReference type="GO" id="GO:0000155">
    <property type="term" value="F:phosphorelay sensor kinase activity"/>
    <property type="evidence" value="ECO:0007669"/>
    <property type="project" value="InterPro"/>
</dbReference>
<dbReference type="SUPFAM" id="SSF47384">
    <property type="entry name" value="Homodimeric domain of signal transducing histidine kinase"/>
    <property type="match status" value="1"/>
</dbReference>
<keyword evidence="6" id="KW-0902">Two-component regulatory system</keyword>
<dbReference type="Pfam" id="PF13424">
    <property type="entry name" value="TPR_12"/>
    <property type="match status" value="2"/>
</dbReference>
<evidence type="ECO:0000313" key="10">
    <source>
        <dbReference type="EMBL" id="BBE20651.1"/>
    </source>
</evidence>
<evidence type="ECO:0000256" key="7">
    <source>
        <dbReference type="PROSITE-ProRule" id="PRU00339"/>
    </source>
</evidence>
<dbReference type="PANTHER" id="PTHR43711:SF31">
    <property type="entry name" value="HISTIDINE KINASE"/>
    <property type="match status" value="1"/>
</dbReference>
<dbReference type="PROSITE" id="PS50005">
    <property type="entry name" value="TPR"/>
    <property type="match status" value="2"/>
</dbReference>
<dbReference type="PANTHER" id="PTHR43711">
    <property type="entry name" value="TWO-COMPONENT HISTIDINE KINASE"/>
    <property type="match status" value="1"/>
</dbReference>
<feature type="domain" description="Histidine kinase" evidence="9">
    <location>
        <begin position="362"/>
        <end position="580"/>
    </location>
</feature>
<evidence type="ECO:0000259" key="9">
    <source>
        <dbReference type="PROSITE" id="PS50109"/>
    </source>
</evidence>
<dbReference type="CDD" id="cd00082">
    <property type="entry name" value="HisKA"/>
    <property type="match status" value="1"/>
</dbReference>
<feature type="repeat" description="TPR" evidence="7">
    <location>
        <begin position="72"/>
        <end position="105"/>
    </location>
</feature>
<keyword evidence="8" id="KW-1133">Transmembrane helix</keyword>
<dbReference type="SMART" id="SM00387">
    <property type="entry name" value="HATPase_c"/>
    <property type="match status" value="1"/>
</dbReference>
<dbReference type="Gene3D" id="1.10.287.130">
    <property type="match status" value="1"/>
</dbReference>
<dbReference type="EMBL" id="AP018694">
    <property type="protein sequence ID" value="BBE20651.1"/>
    <property type="molecule type" value="Genomic_DNA"/>
</dbReference>
<dbReference type="Pfam" id="PF13181">
    <property type="entry name" value="TPR_8"/>
    <property type="match status" value="1"/>
</dbReference>
<evidence type="ECO:0000256" key="5">
    <source>
        <dbReference type="ARBA" id="ARBA00022777"/>
    </source>
</evidence>
<dbReference type="EC" id="2.7.13.3" evidence="2"/>
<keyword evidence="7" id="KW-0802">TPR repeat</keyword>
<dbReference type="InterPro" id="IPR050736">
    <property type="entry name" value="Sensor_HK_Regulatory"/>
</dbReference>
<evidence type="ECO:0000256" key="6">
    <source>
        <dbReference type="ARBA" id="ARBA00023012"/>
    </source>
</evidence>
<dbReference type="PROSITE" id="PS50293">
    <property type="entry name" value="TPR_REGION"/>
    <property type="match status" value="2"/>
</dbReference>
<dbReference type="PROSITE" id="PS50109">
    <property type="entry name" value="HIS_KIN"/>
    <property type="match status" value="1"/>
</dbReference>
<dbReference type="InterPro" id="IPR005467">
    <property type="entry name" value="His_kinase_dom"/>
</dbReference>
<evidence type="ECO:0000256" key="8">
    <source>
        <dbReference type="SAM" id="Phobius"/>
    </source>
</evidence>
<evidence type="ECO:0000256" key="1">
    <source>
        <dbReference type="ARBA" id="ARBA00000085"/>
    </source>
</evidence>
<sequence length="581" mass="66094">MLPIATNHDTVEALIDVADQLAKTNKNPHQSVHILIIKGQNEYYSSNYEDAVAIYYQALEQAEQLHDSILLAKVTLNLGMVYDELEDYDEAINFFHKALTISQSIKDSSVIAKTYQNIAISYQNKKDLAKALEYNEKANELAILKKDTTMIIDVINNFGTIAYDQKNLVKSLDYYSKALNLYQKIKDRKGIAMAYNNIGLVYLDKNEYEKSIDYFNKSLALATELKMHGFIGDIYSNLTIYYQQKKDFKKAFYCYDRFNAIYDSLAGEKKNKMIYQIQAKYKLGRNTRELEELKVKNRSQLNAIDSAKSSQFYWVAITVLVMVLMCATVYLLYKEKELANELKNKTKELYELNVSKDKFFSIIAHDLKNPFNVLVSYTGILKTDLELFSKEELEQIISDLNEASENGYNLLQNLLIWTRSQTNRIHILKTNFVLADIFNDVKGLAELNLTNKEQTLSVEIDQNLGVYADKDMISVVLRNLVFNAIKFSVKGSVIYLNASLVGSNVRIDVVDSGIGISEESIKKLFTLDKNTMTHGTEGETGTGLGLVLCKEFVEKNDGTIWVESKLGKGSVFSFTIPAERA</sequence>